<dbReference type="InterPro" id="IPR029052">
    <property type="entry name" value="Metallo-depent_PP-like"/>
</dbReference>
<keyword evidence="3" id="KW-1185">Reference proteome</keyword>
<evidence type="ECO:0000259" key="1">
    <source>
        <dbReference type="Pfam" id="PF00149"/>
    </source>
</evidence>
<sequence>MGNAPSPHPWRGHSHDHDYGRRIINLRNWPFVTGFRIIRITSSFVVLLLFLFCLSYKQSAIPIWPRPLLETPNSKHPFGPLRFHKDGTFHVSIFEDLHFGENAWETWGPQQDKASIRVISTILDAEPSTSLVVLNGDLVTGENTFLHNSTHYLDQIVSPMVDRNLTWASTYGNHDSDFNLSRSALFSREKRYPNSRTTQMVSSLNDEAGITNYFLPVYPSSCPSSAGARGSGTPSKPSCVPLLVLYFFDSRGGFRFQEPDRRGQENWVHPSVASWFKRATSSSSSSTALFPRGTPSLAFVHIPPNATRGLQESGIHPHRHPGINQDVPASRQAQGWCEDGGQLELRGAGCSYGGQDAPFMQALQETPGLLAVFFGHDHGNTWCKNWGVNNTVRLCYGQRTGYGGYGNWVRGARQVVVSVEGLRERELDTWIRLETGKAVARMRLNESYGEDWYEKVEDERTCLGCG</sequence>
<dbReference type="Proteomes" id="UP001321749">
    <property type="component" value="Unassembled WGS sequence"/>
</dbReference>
<dbReference type="PANTHER" id="PTHR32440:SF11">
    <property type="entry name" value="METALLOPHOSPHOESTERASE DOMAIN-CONTAINING PROTEIN"/>
    <property type="match status" value="1"/>
</dbReference>
<dbReference type="Gene3D" id="3.60.21.10">
    <property type="match status" value="1"/>
</dbReference>
<organism evidence="2 3">
    <name type="scientific">Cladorrhinum samala</name>
    <dbReference type="NCBI Taxonomy" id="585594"/>
    <lineage>
        <taxon>Eukaryota</taxon>
        <taxon>Fungi</taxon>
        <taxon>Dikarya</taxon>
        <taxon>Ascomycota</taxon>
        <taxon>Pezizomycotina</taxon>
        <taxon>Sordariomycetes</taxon>
        <taxon>Sordariomycetidae</taxon>
        <taxon>Sordariales</taxon>
        <taxon>Podosporaceae</taxon>
        <taxon>Cladorrhinum</taxon>
    </lineage>
</organism>
<evidence type="ECO:0000313" key="2">
    <source>
        <dbReference type="EMBL" id="KAK4463570.1"/>
    </source>
</evidence>
<evidence type="ECO:0000313" key="3">
    <source>
        <dbReference type="Proteomes" id="UP001321749"/>
    </source>
</evidence>
<reference evidence="2" key="2">
    <citation type="submission" date="2023-06" db="EMBL/GenBank/DDBJ databases">
        <authorList>
            <consortium name="Lawrence Berkeley National Laboratory"/>
            <person name="Mondo S.J."/>
            <person name="Hensen N."/>
            <person name="Bonometti L."/>
            <person name="Westerberg I."/>
            <person name="Brannstrom I.O."/>
            <person name="Guillou S."/>
            <person name="Cros-Aarteil S."/>
            <person name="Calhoun S."/>
            <person name="Haridas S."/>
            <person name="Kuo A."/>
            <person name="Pangilinan J."/>
            <person name="Riley R."/>
            <person name="Labutti K."/>
            <person name="Andreopoulos B."/>
            <person name="Lipzen A."/>
            <person name="Chen C."/>
            <person name="Yanf M."/>
            <person name="Daum C."/>
            <person name="Ng V."/>
            <person name="Clum A."/>
            <person name="Steindorff A."/>
            <person name="Ohm R."/>
            <person name="Martin F."/>
            <person name="Silar P."/>
            <person name="Natvig D."/>
            <person name="Lalanne C."/>
            <person name="Gautier V."/>
            <person name="Ament-Velasquez S.L."/>
            <person name="Kruys A."/>
            <person name="Hutchinson M.I."/>
            <person name="Powell A.J."/>
            <person name="Barry K."/>
            <person name="Miller A.N."/>
            <person name="Grigoriev I.V."/>
            <person name="Debuchy R."/>
            <person name="Gladieux P."/>
            <person name="Thoren M.H."/>
            <person name="Johannesson H."/>
        </authorList>
    </citation>
    <scope>NUCLEOTIDE SEQUENCE</scope>
    <source>
        <strain evidence="2">PSN324</strain>
    </source>
</reference>
<reference evidence="2" key="1">
    <citation type="journal article" date="2023" name="Mol. Phylogenet. Evol.">
        <title>Genome-scale phylogeny and comparative genomics of the fungal order Sordariales.</title>
        <authorList>
            <person name="Hensen N."/>
            <person name="Bonometti L."/>
            <person name="Westerberg I."/>
            <person name="Brannstrom I.O."/>
            <person name="Guillou S."/>
            <person name="Cros-Aarteil S."/>
            <person name="Calhoun S."/>
            <person name="Haridas S."/>
            <person name="Kuo A."/>
            <person name="Mondo S."/>
            <person name="Pangilinan J."/>
            <person name="Riley R."/>
            <person name="LaButti K."/>
            <person name="Andreopoulos B."/>
            <person name="Lipzen A."/>
            <person name="Chen C."/>
            <person name="Yan M."/>
            <person name="Daum C."/>
            <person name="Ng V."/>
            <person name="Clum A."/>
            <person name="Steindorff A."/>
            <person name="Ohm R.A."/>
            <person name="Martin F."/>
            <person name="Silar P."/>
            <person name="Natvig D.O."/>
            <person name="Lalanne C."/>
            <person name="Gautier V."/>
            <person name="Ament-Velasquez S.L."/>
            <person name="Kruys A."/>
            <person name="Hutchinson M.I."/>
            <person name="Powell A.J."/>
            <person name="Barry K."/>
            <person name="Miller A.N."/>
            <person name="Grigoriev I.V."/>
            <person name="Debuchy R."/>
            <person name="Gladieux P."/>
            <person name="Hiltunen Thoren M."/>
            <person name="Johannesson H."/>
        </authorList>
    </citation>
    <scope>NUCLEOTIDE SEQUENCE</scope>
    <source>
        <strain evidence="2">PSN324</strain>
    </source>
</reference>
<dbReference type="Pfam" id="PF00149">
    <property type="entry name" value="Metallophos"/>
    <property type="match status" value="1"/>
</dbReference>
<accession>A0AAV9HRU5</accession>
<dbReference type="GO" id="GO:0005737">
    <property type="term" value="C:cytoplasm"/>
    <property type="evidence" value="ECO:0007669"/>
    <property type="project" value="TreeGrafter"/>
</dbReference>
<dbReference type="CDD" id="cd07383">
    <property type="entry name" value="MPP_Dcr2"/>
    <property type="match status" value="1"/>
</dbReference>
<protein>
    <recommendedName>
        <fullName evidence="1">Calcineurin-like phosphoesterase domain-containing protein</fullName>
    </recommendedName>
</protein>
<dbReference type="EMBL" id="MU864958">
    <property type="protein sequence ID" value="KAK4463570.1"/>
    <property type="molecule type" value="Genomic_DNA"/>
</dbReference>
<dbReference type="GO" id="GO:0016788">
    <property type="term" value="F:hydrolase activity, acting on ester bonds"/>
    <property type="evidence" value="ECO:0007669"/>
    <property type="project" value="TreeGrafter"/>
</dbReference>
<dbReference type="SUPFAM" id="SSF56300">
    <property type="entry name" value="Metallo-dependent phosphatases"/>
    <property type="match status" value="1"/>
</dbReference>
<dbReference type="PANTHER" id="PTHR32440">
    <property type="entry name" value="PHOSPHATASE DCR2-RELATED-RELATED"/>
    <property type="match status" value="1"/>
</dbReference>
<dbReference type="InterPro" id="IPR004843">
    <property type="entry name" value="Calcineurin-like_PHP"/>
</dbReference>
<proteinExistence type="predicted"/>
<gene>
    <name evidence="2" type="ORF">QBC42DRAFT_265528</name>
</gene>
<comment type="caution">
    <text evidence="2">The sequence shown here is derived from an EMBL/GenBank/DDBJ whole genome shotgun (WGS) entry which is preliminary data.</text>
</comment>
<feature type="domain" description="Calcineurin-like phosphoesterase" evidence="1">
    <location>
        <begin position="96"/>
        <end position="379"/>
    </location>
</feature>
<name>A0AAV9HRU5_9PEZI</name>
<dbReference type="AlphaFoldDB" id="A0AAV9HRU5"/>